<feature type="signal peptide" evidence="1">
    <location>
        <begin position="1"/>
        <end position="23"/>
    </location>
</feature>
<dbReference type="EMBL" id="BATJ01000004">
    <property type="protein sequence ID" value="GAD66532.1"/>
    <property type="molecule type" value="Genomic_DNA"/>
</dbReference>
<dbReference type="PROSITE" id="PS51257">
    <property type="entry name" value="PROKAR_LIPOPROTEIN"/>
    <property type="match status" value="1"/>
</dbReference>
<feature type="chain" id="PRO_5004637459" evidence="1">
    <location>
        <begin position="24"/>
        <end position="169"/>
    </location>
</feature>
<keyword evidence="1" id="KW-0732">Signal</keyword>
<keyword evidence="3" id="KW-1185">Reference proteome</keyword>
<dbReference type="Proteomes" id="UP000016570">
    <property type="component" value="Unassembled WGS sequence"/>
</dbReference>
<proteinExistence type="predicted"/>
<evidence type="ECO:0000313" key="3">
    <source>
        <dbReference type="Proteomes" id="UP000016570"/>
    </source>
</evidence>
<evidence type="ECO:0000256" key="1">
    <source>
        <dbReference type="SAM" id="SignalP"/>
    </source>
</evidence>
<name>U2ZZK4_VIBPR</name>
<dbReference type="Pfam" id="PF04351">
    <property type="entry name" value="PilP"/>
    <property type="match status" value="1"/>
</dbReference>
<organism evidence="2 3">
    <name type="scientific">Vibrio proteolyticus NBRC 13287</name>
    <dbReference type="NCBI Taxonomy" id="1219065"/>
    <lineage>
        <taxon>Bacteria</taxon>
        <taxon>Pseudomonadati</taxon>
        <taxon>Pseudomonadota</taxon>
        <taxon>Gammaproteobacteria</taxon>
        <taxon>Vibrionales</taxon>
        <taxon>Vibrionaceae</taxon>
        <taxon>Vibrio</taxon>
    </lineage>
</organism>
<sequence>MINVMRVLLWVTLLCGCRANQQALPNWTVPADPAASTAPDVVDSGVPTAVYRQSAARSPFALPQDVVVPTTDKPAARCGVAPPASSVPVRLAGVALASLRLTGTMGKGRAIRALVATPQGRVESVSPGEWLGTAAGQVLEVSDHQLVVEEILPDGDGCWTRHPVTLTMQ</sequence>
<dbReference type="AlphaFoldDB" id="U2ZZK4"/>
<reference evidence="2 3" key="1">
    <citation type="submission" date="2013-09" db="EMBL/GenBank/DDBJ databases">
        <title>Whole genome shotgun sequence of Vibrio proteolyticus NBRC 13287.</title>
        <authorList>
            <person name="Isaki S."/>
            <person name="Hosoyama A."/>
            <person name="Numata M."/>
            <person name="Hashimoto M."/>
            <person name="Hosoyama Y."/>
            <person name="Tsuchikane K."/>
            <person name="Noguchi M."/>
            <person name="Hirakata S."/>
            <person name="Ichikawa N."/>
            <person name="Ohji S."/>
            <person name="Yamazoe A."/>
            <person name="Fujita N."/>
        </authorList>
    </citation>
    <scope>NUCLEOTIDE SEQUENCE [LARGE SCALE GENOMIC DNA]</scope>
    <source>
        <strain evidence="2 3">NBRC 13287</strain>
    </source>
</reference>
<accession>U2ZZK4</accession>
<comment type="caution">
    <text evidence="2">The sequence shown here is derived from an EMBL/GenBank/DDBJ whole genome shotgun (WGS) entry which is preliminary data.</text>
</comment>
<protein>
    <submittedName>
        <fullName evidence="2">Type 4 pili biogenesis protein PilP</fullName>
    </submittedName>
</protein>
<dbReference type="RefSeq" id="WP_021704512.1">
    <property type="nucleotide sequence ID" value="NZ_BATJ01000004.1"/>
</dbReference>
<dbReference type="InterPro" id="IPR007446">
    <property type="entry name" value="PilP"/>
</dbReference>
<dbReference type="eggNOG" id="COG3168">
    <property type="taxonomic scope" value="Bacteria"/>
</dbReference>
<dbReference type="Gene3D" id="2.30.30.830">
    <property type="match status" value="1"/>
</dbReference>
<evidence type="ECO:0000313" key="2">
    <source>
        <dbReference type="EMBL" id="GAD66532.1"/>
    </source>
</evidence>
<dbReference type="STRING" id="1219065.VPR01S_04_01370"/>
<gene>
    <name evidence="2" type="primary">pilP</name>
    <name evidence="2" type="ORF">VPR01S_04_01370</name>
</gene>